<name>A0A540W5V0_9ACTN</name>
<sequence length="345" mass="36909">MDVDRSFAADQLAHLADFSATLGRVGECEHPRMSITVRHDTGLFNDRLERLAALPYRTVIPFRGEPYHLAQIGDVTWWRQPHGAGRCEDHLYARDQGGRIHILLRPGAERGERYLMRVIREAALRCAQERGWAVFHAAAAAVGGRGVLLAGTSGAGKTTVLSALAAYAGADLIAADRAAVDEEATHVLGVPLSVRIGSGTIGALPPAITADRRLAVPDHLGPAGKAALTPAEFAGAFGVAVRESAPLALVVMPQLTADQQPPTARPFDRCTARRQLATACCTPYDEDWLEPWLTPQSTSIDALQQQADQLLDSLADSVPVLHVTAGVQCPDLLHRLADCVLGRLG</sequence>
<dbReference type="InterPro" id="IPR027417">
    <property type="entry name" value="P-loop_NTPase"/>
</dbReference>
<dbReference type="RefSeq" id="WP_141634960.1">
    <property type="nucleotide sequence ID" value="NZ_VIGB01000003.1"/>
</dbReference>
<dbReference type="Proteomes" id="UP000319103">
    <property type="component" value="Unassembled WGS sequence"/>
</dbReference>
<dbReference type="AlphaFoldDB" id="A0A540W5V0"/>
<gene>
    <name evidence="1" type="ORF">E6W39_21890</name>
</gene>
<dbReference type="SUPFAM" id="SSF53795">
    <property type="entry name" value="PEP carboxykinase-like"/>
    <property type="match status" value="1"/>
</dbReference>
<organism evidence="1 2">
    <name type="scientific">Kitasatospora acidiphila</name>
    <dbReference type="NCBI Taxonomy" id="2567942"/>
    <lineage>
        <taxon>Bacteria</taxon>
        <taxon>Bacillati</taxon>
        <taxon>Actinomycetota</taxon>
        <taxon>Actinomycetes</taxon>
        <taxon>Kitasatosporales</taxon>
        <taxon>Streptomycetaceae</taxon>
        <taxon>Kitasatospora</taxon>
    </lineage>
</organism>
<dbReference type="Gene3D" id="3.40.50.300">
    <property type="entry name" value="P-loop containing nucleotide triphosphate hydrolases"/>
    <property type="match status" value="1"/>
</dbReference>
<proteinExistence type="predicted"/>
<evidence type="ECO:0000313" key="2">
    <source>
        <dbReference type="Proteomes" id="UP000319103"/>
    </source>
</evidence>
<accession>A0A540W5V0</accession>
<protein>
    <submittedName>
        <fullName evidence="1">Uncharacterized protein</fullName>
    </submittedName>
</protein>
<reference evidence="1 2" key="1">
    <citation type="submission" date="2019-06" db="EMBL/GenBank/DDBJ databases">
        <title>Description of Kitasatospora acidophila sp. nov. isolated from pine grove soil, and reclassification of Streptomyces novaecaesareae to Kitasatospora novaeceasareae comb. nov.</title>
        <authorList>
            <person name="Kim M.J."/>
        </authorList>
    </citation>
    <scope>NUCLEOTIDE SEQUENCE [LARGE SCALE GENOMIC DNA]</scope>
    <source>
        <strain evidence="1 2">MMS16-CNU292</strain>
    </source>
</reference>
<comment type="caution">
    <text evidence="1">The sequence shown here is derived from an EMBL/GenBank/DDBJ whole genome shotgun (WGS) entry which is preliminary data.</text>
</comment>
<dbReference type="EMBL" id="VIGB01000003">
    <property type="protein sequence ID" value="TQF04386.1"/>
    <property type="molecule type" value="Genomic_DNA"/>
</dbReference>
<evidence type="ECO:0000313" key="1">
    <source>
        <dbReference type="EMBL" id="TQF04386.1"/>
    </source>
</evidence>
<dbReference type="OrthoDB" id="3666877at2"/>
<keyword evidence="2" id="KW-1185">Reference proteome</keyword>